<organism evidence="15 16">
    <name type="scientific">Prolemur simus</name>
    <name type="common">Greater bamboo lemur</name>
    <name type="synonym">Hapalemur simus</name>
    <dbReference type="NCBI Taxonomy" id="1328070"/>
    <lineage>
        <taxon>Eukaryota</taxon>
        <taxon>Metazoa</taxon>
        <taxon>Chordata</taxon>
        <taxon>Craniata</taxon>
        <taxon>Vertebrata</taxon>
        <taxon>Euteleostomi</taxon>
        <taxon>Mammalia</taxon>
        <taxon>Eutheria</taxon>
        <taxon>Euarchontoglires</taxon>
        <taxon>Primates</taxon>
        <taxon>Strepsirrhini</taxon>
        <taxon>Lemuriformes</taxon>
        <taxon>Lemuridae</taxon>
        <taxon>Prolemur</taxon>
    </lineage>
</organism>
<evidence type="ECO:0000256" key="1">
    <source>
        <dbReference type="ARBA" id="ARBA00004572"/>
    </source>
</evidence>
<name>A0A8C8YYC4_PROSS</name>
<evidence type="ECO:0000256" key="3">
    <source>
        <dbReference type="ARBA" id="ARBA00016229"/>
    </source>
</evidence>
<evidence type="ECO:0000256" key="12">
    <source>
        <dbReference type="ARBA" id="ARBA00023170"/>
    </source>
</evidence>
<dbReference type="GeneTree" id="ENSGT01080000259045"/>
<comment type="function">
    <text evidence="14">Central receptor component of the translocase of the outer membrane of mitochondria (TOM complex) responsible for the recognition and translocation of cytosolically synthesized mitochondrial preproteins. Together with the peripheral receptor TOM20 functions as the transit peptide receptor and facilitates the movement of preproteins into the translocation pore. Required for the translocation across the mitochondrial outer membrane of cytochrome P450 monooxygenases.</text>
</comment>
<comment type="subcellular location">
    <subcellularLocation>
        <location evidence="1">Mitochondrion outer membrane</location>
        <topology evidence="1">Single-pass membrane protein</topology>
    </subcellularLocation>
</comment>
<evidence type="ECO:0000256" key="4">
    <source>
        <dbReference type="ARBA" id="ARBA00022448"/>
    </source>
</evidence>
<accession>A0A8C8YYC4</accession>
<keyword evidence="11" id="KW-0472">Membrane</keyword>
<comment type="similarity">
    <text evidence="2">Belongs to the Tom22 family.</text>
</comment>
<dbReference type="AlphaFoldDB" id="A0A8C8YYC4"/>
<dbReference type="InterPro" id="IPR005683">
    <property type="entry name" value="Tom22"/>
</dbReference>
<sequence length="90" mass="10456">MFLERVRSRARVTFDLSLFVAQEMCRFSRASLQIEPTSFMTSVLPAGFETERLQMEPRQQLQHRHRLLGPNTGLSGRMERSGLLLLYLKS</sequence>
<evidence type="ECO:0000256" key="14">
    <source>
        <dbReference type="ARBA" id="ARBA00046217"/>
    </source>
</evidence>
<keyword evidence="5" id="KW-0812">Transmembrane</keyword>
<evidence type="ECO:0000256" key="8">
    <source>
        <dbReference type="ARBA" id="ARBA00022989"/>
    </source>
</evidence>
<evidence type="ECO:0000256" key="2">
    <source>
        <dbReference type="ARBA" id="ARBA00009874"/>
    </source>
</evidence>
<evidence type="ECO:0000313" key="16">
    <source>
        <dbReference type="Proteomes" id="UP000694414"/>
    </source>
</evidence>
<dbReference type="Proteomes" id="UP000694414">
    <property type="component" value="Unplaced"/>
</dbReference>
<keyword evidence="6" id="KW-1000">Mitochondrion outer membrane</keyword>
<evidence type="ECO:0000256" key="11">
    <source>
        <dbReference type="ARBA" id="ARBA00023136"/>
    </source>
</evidence>
<evidence type="ECO:0000256" key="5">
    <source>
        <dbReference type="ARBA" id="ARBA00022692"/>
    </source>
</evidence>
<evidence type="ECO:0000256" key="10">
    <source>
        <dbReference type="ARBA" id="ARBA00023128"/>
    </source>
</evidence>
<proteinExistence type="inferred from homology"/>
<keyword evidence="12" id="KW-0675">Receptor</keyword>
<keyword evidence="16" id="KW-1185">Reference proteome</keyword>
<keyword evidence="10" id="KW-0496">Mitochondrion</keyword>
<dbReference type="GO" id="GO:0005741">
    <property type="term" value="C:mitochondrial outer membrane"/>
    <property type="evidence" value="ECO:0007669"/>
    <property type="project" value="UniProtKB-SubCell"/>
</dbReference>
<dbReference type="GO" id="GO:0006886">
    <property type="term" value="P:intracellular protein transport"/>
    <property type="evidence" value="ECO:0007669"/>
    <property type="project" value="InterPro"/>
</dbReference>
<keyword evidence="4" id="KW-0813">Transport</keyword>
<evidence type="ECO:0000256" key="7">
    <source>
        <dbReference type="ARBA" id="ARBA00022927"/>
    </source>
</evidence>
<dbReference type="Ensembl" id="ENSPSMT00000007303.1">
    <property type="protein sequence ID" value="ENSPSMP00000006169.1"/>
    <property type="gene ID" value="ENSPSMG00000004670.1"/>
</dbReference>
<evidence type="ECO:0000313" key="15">
    <source>
        <dbReference type="Ensembl" id="ENSPSMP00000006169.1"/>
    </source>
</evidence>
<protein>
    <recommendedName>
        <fullName evidence="3">Mitochondrial import receptor subunit TOM22 homolog</fullName>
    </recommendedName>
    <alternativeName>
        <fullName evidence="13">Translocase of outer membrane 22 kDa subunit homolog</fullName>
    </alternativeName>
</protein>
<dbReference type="PANTHER" id="PTHR12504">
    <property type="entry name" value="MITOCHONDRIAL IMPORT RECEPTOR SUBUNIT TOM22"/>
    <property type="match status" value="1"/>
</dbReference>
<evidence type="ECO:0000256" key="9">
    <source>
        <dbReference type="ARBA" id="ARBA00023010"/>
    </source>
</evidence>
<reference evidence="15" key="1">
    <citation type="submission" date="2025-08" db="UniProtKB">
        <authorList>
            <consortium name="Ensembl"/>
        </authorList>
    </citation>
    <scope>IDENTIFICATION</scope>
</reference>
<keyword evidence="9" id="KW-0811">Translocation</keyword>
<keyword evidence="7" id="KW-0653">Protein transport</keyword>
<reference evidence="15" key="2">
    <citation type="submission" date="2025-09" db="UniProtKB">
        <authorList>
            <consortium name="Ensembl"/>
        </authorList>
    </citation>
    <scope>IDENTIFICATION</scope>
</reference>
<evidence type="ECO:0000256" key="6">
    <source>
        <dbReference type="ARBA" id="ARBA00022787"/>
    </source>
</evidence>
<dbReference type="PANTHER" id="PTHR12504:SF0">
    <property type="entry name" value="MITOCHONDRIAL IMPORT RECEPTOR SUBUNIT TOM22 HOMOLOG"/>
    <property type="match status" value="1"/>
</dbReference>
<evidence type="ECO:0000256" key="13">
    <source>
        <dbReference type="ARBA" id="ARBA00031266"/>
    </source>
</evidence>
<keyword evidence="8" id="KW-1133">Transmembrane helix</keyword>